<reference evidence="3 4" key="1">
    <citation type="submission" date="2017-10" db="EMBL/GenBank/DDBJ databases">
        <title>Two draft genome sequences of Pusillimonas sp. strains isolated from a nitrate- and radionuclide-contaminated groundwater in Russia.</title>
        <authorList>
            <person name="Grouzdev D.S."/>
            <person name="Tourova T.P."/>
            <person name="Goeva M.A."/>
            <person name="Babich T.L."/>
            <person name="Sokolova D.S."/>
            <person name="Abdullin R."/>
            <person name="Poltaraus A.B."/>
            <person name="Toshchakov S.V."/>
            <person name="Nazina T.N."/>
        </authorList>
    </citation>
    <scope>NUCLEOTIDE SEQUENCE [LARGE SCALE GENOMIC DNA]</scope>
    <source>
        <strain evidence="3 4">JR1/69-2-13</strain>
    </source>
</reference>
<dbReference type="RefSeq" id="WP_102071349.1">
    <property type="nucleotide sequence ID" value="NZ_PDNV01000012.1"/>
</dbReference>
<dbReference type="NCBIfam" id="TIGR01994">
    <property type="entry name" value="SUF_scaf_2"/>
    <property type="match status" value="1"/>
</dbReference>
<sequence>MTEQYGDLRELYQEVIFDHNRHPRNFHAMDDASHTAVGHNPLCGDQLTIYAQVKDGVVHETSFVGHGCAISKASASLMTEAVRGKSIDEVESLFRDMHAMLTEAQPEGRDFGKLEVLSGVREFPARVKCATLAWHTLHNAITQARDVARTE</sequence>
<dbReference type="PANTHER" id="PTHR10093">
    <property type="entry name" value="IRON-SULFUR CLUSTER ASSEMBLY ENZYME NIFU HOMOLOG"/>
    <property type="match status" value="1"/>
</dbReference>
<dbReference type="CDD" id="cd06664">
    <property type="entry name" value="IscU_like"/>
    <property type="match status" value="1"/>
</dbReference>
<feature type="domain" description="NIF system FeS cluster assembly NifU N-terminal" evidence="2">
    <location>
        <begin position="12"/>
        <end position="129"/>
    </location>
</feature>
<organism evidence="3 4">
    <name type="scientific">Pollutimonas nitritireducens</name>
    <dbReference type="NCBI Taxonomy" id="2045209"/>
    <lineage>
        <taxon>Bacteria</taxon>
        <taxon>Pseudomonadati</taxon>
        <taxon>Pseudomonadota</taxon>
        <taxon>Betaproteobacteria</taxon>
        <taxon>Burkholderiales</taxon>
        <taxon>Alcaligenaceae</taxon>
        <taxon>Pollutimonas</taxon>
    </lineage>
</organism>
<protein>
    <submittedName>
        <fullName evidence="3">SUF system NifU family Fe-S cluster assembly protein</fullName>
    </submittedName>
</protein>
<name>A0A2N4UC89_9BURK</name>
<dbReference type="GO" id="GO:0005506">
    <property type="term" value="F:iron ion binding"/>
    <property type="evidence" value="ECO:0007669"/>
    <property type="project" value="InterPro"/>
</dbReference>
<dbReference type="EMBL" id="PDNV01000012">
    <property type="protein sequence ID" value="PLC52613.1"/>
    <property type="molecule type" value="Genomic_DNA"/>
</dbReference>
<dbReference type="Pfam" id="PF01592">
    <property type="entry name" value="NifU_N"/>
    <property type="match status" value="1"/>
</dbReference>
<dbReference type="Gene3D" id="3.90.1010.10">
    <property type="match status" value="1"/>
</dbReference>
<dbReference type="SUPFAM" id="SSF82649">
    <property type="entry name" value="SufE/NifU"/>
    <property type="match status" value="1"/>
</dbReference>
<evidence type="ECO:0000259" key="2">
    <source>
        <dbReference type="Pfam" id="PF01592"/>
    </source>
</evidence>
<comment type="caution">
    <text evidence="3">The sequence shown here is derived from an EMBL/GenBank/DDBJ whole genome shotgun (WGS) entry which is preliminary data.</text>
</comment>
<gene>
    <name evidence="3" type="ORF">CR155_17645</name>
</gene>
<comment type="similarity">
    <text evidence="1">Belongs to the NifU family.</text>
</comment>
<dbReference type="GO" id="GO:0016226">
    <property type="term" value="P:iron-sulfur cluster assembly"/>
    <property type="evidence" value="ECO:0007669"/>
    <property type="project" value="InterPro"/>
</dbReference>
<evidence type="ECO:0000256" key="1">
    <source>
        <dbReference type="ARBA" id="ARBA00006420"/>
    </source>
</evidence>
<dbReference type="AlphaFoldDB" id="A0A2N4UC89"/>
<evidence type="ECO:0000313" key="4">
    <source>
        <dbReference type="Proteomes" id="UP000234328"/>
    </source>
</evidence>
<dbReference type="GO" id="GO:0051536">
    <property type="term" value="F:iron-sulfur cluster binding"/>
    <property type="evidence" value="ECO:0007669"/>
    <property type="project" value="InterPro"/>
</dbReference>
<evidence type="ECO:0000313" key="3">
    <source>
        <dbReference type="EMBL" id="PLC52613.1"/>
    </source>
</evidence>
<dbReference type="FunFam" id="3.90.1010.10:FF:000002">
    <property type="entry name" value="Iron-sulfur cluster assembly scaffold protein NifU"/>
    <property type="match status" value="1"/>
</dbReference>
<dbReference type="Proteomes" id="UP000234328">
    <property type="component" value="Unassembled WGS sequence"/>
</dbReference>
<accession>A0A2N4UC89</accession>
<dbReference type="OrthoDB" id="9804157at2"/>
<dbReference type="InterPro" id="IPR002871">
    <property type="entry name" value="NIF_FeS_clus_asmbl_NifU_N"/>
</dbReference>
<keyword evidence="4" id="KW-1185">Reference proteome</keyword>
<proteinExistence type="inferred from homology"/>